<organism evidence="1 2">
    <name type="scientific">Nocardia jinanensis</name>
    <dbReference type="NCBI Taxonomy" id="382504"/>
    <lineage>
        <taxon>Bacteria</taxon>
        <taxon>Bacillati</taxon>
        <taxon>Actinomycetota</taxon>
        <taxon>Actinomycetes</taxon>
        <taxon>Mycobacteriales</taxon>
        <taxon>Nocardiaceae</taxon>
        <taxon>Nocardia</taxon>
    </lineage>
</organism>
<dbReference type="GO" id="GO:0008671">
    <property type="term" value="F:2-dehydro-3-deoxygalactonokinase activity"/>
    <property type="evidence" value="ECO:0007669"/>
    <property type="project" value="InterPro"/>
</dbReference>
<reference evidence="1" key="2">
    <citation type="submission" date="2020-09" db="EMBL/GenBank/DDBJ databases">
        <authorList>
            <person name="Sun Q."/>
            <person name="Zhou Y."/>
        </authorList>
    </citation>
    <scope>NUCLEOTIDE SEQUENCE</scope>
    <source>
        <strain evidence="1">CGMCC 4.3508</strain>
    </source>
</reference>
<dbReference type="GO" id="GO:0034194">
    <property type="term" value="P:D-galactonate catabolic process"/>
    <property type="evidence" value="ECO:0007669"/>
    <property type="project" value="InterPro"/>
</dbReference>
<evidence type="ECO:0000313" key="1">
    <source>
        <dbReference type="EMBL" id="GGL45633.1"/>
    </source>
</evidence>
<proteinExistence type="predicted"/>
<comment type="caution">
    <text evidence="1">The sequence shown here is derived from an EMBL/GenBank/DDBJ whole genome shotgun (WGS) entry which is preliminary data.</text>
</comment>
<dbReference type="Pfam" id="PF05035">
    <property type="entry name" value="DGOK"/>
    <property type="match status" value="1"/>
</dbReference>
<dbReference type="Proteomes" id="UP000638263">
    <property type="component" value="Unassembled WGS sequence"/>
</dbReference>
<gene>
    <name evidence="1" type="ORF">GCM10011588_70540</name>
</gene>
<dbReference type="InterPro" id="IPR007729">
    <property type="entry name" value="DGOK"/>
</dbReference>
<protein>
    <submittedName>
        <fullName evidence="1">2-keto-3-deoxy-galactonokinase</fullName>
    </submittedName>
</protein>
<dbReference type="EMBL" id="BMMH01000040">
    <property type="protein sequence ID" value="GGL45633.1"/>
    <property type="molecule type" value="Genomic_DNA"/>
</dbReference>
<dbReference type="CDD" id="cd24012">
    <property type="entry name" value="ASKHA_NBD_KDGal-kinase"/>
    <property type="match status" value="1"/>
</dbReference>
<reference evidence="1" key="1">
    <citation type="journal article" date="2014" name="Int. J. Syst. Evol. Microbiol.">
        <title>Complete genome sequence of Corynebacterium casei LMG S-19264T (=DSM 44701T), isolated from a smear-ripened cheese.</title>
        <authorList>
            <consortium name="US DOE Joint Genome Institute (JGI-PGF)"/>
            <person name="Walter F."/>
            <person name="Albersmeier A."/>
            <person name="Kalinowski J."/>
            <person name="Ruckert C."/>
        </authorList>
    </citation>
    <scope>NUCLEOTIDE SEQUENCE</scope>
    <source>
        <strain evidence="1">CGMCC 4.3508</strain>
    </source>
</reference>
<dbReference type="InterPro" id="IPR042258">
    <property type="entry name" value="DGOK_N"/>
</dbReference>
<sequence length="339" mass="35872">MSIVTVMTPDRPGLSTPRLIGLDWGTTSMRCWLLGDNGRVLDSRRLAGGLLDMAAGIDTADPAARARAYQETFLDVCGPWLRADPGLPALACGMVGSAQGWREAGYLDVPARLDITGPALTPVPLAIGSMHLVPGLRVPSEPRHDIAGDVLRGEETQVIGALQSIERPDAEHLLVLPGTHTKWIRIADRKVLSFTTAMTGELFALVTQHGLLSHTGTTPRRDDAAFARGLTAGFSARERGLAAAMFGARALVLDGLLEPAALADYLSGVVIADEVRHLLPHHGGAERIILCGNDDLCRRYAAALRMRDVRTQVVDEDAAAAGLWSVAVASGLVAVGGHA</sequence>
<dbReference type="InterPro" id="IPR042257">
    <property type="entry name" value="DGOK_C"/>
</dbReference>
<dbReference type="AlphaFoldDB" id="A0A917RZU7"/>
<dbReference type="Gene3D" id="3.30.420.310">
    <property type="entry name" value="2-keto-3-deoxy-galactonokinase, C-terminal domain"/>
    <property type="match status" value="1"/>
</dbReference>
<name>A0A917RZU7_9NOCA</name>
<evidence type="ECO:0000313" key="2">
    <source>
        <dbReference type="Proteomes" id="UP000638263"/>
    </source>
</evidence>
<dbReference type="Gene3D" id="3.30.420.300">
    <property type="entry name" value="2-keto-3-deoxy-galactonokinase, substrate binding domain"/>
    <property type="match status" value="1"/>
</dbReference>
<keyword evidence="2" id="KW-1185">Reference proteome</keyword>
<accession>A0A917RZU7</accession>